<dbReference type="EMBL" id="PGGK01000003">
    <property type="protein sequence ID" value="TGC10653.1"/>
    <property type="molecule type" value="Genomic_DNA"/>
</dbReference>
<dbReference type="InterPro" id="IPR011004">
    <property type="entry name" value="Trimer_LpxA-like_sf"/>
</dbReference>
<organism evidence="2 3">
    <name type="scientific">Methanolobus halotolerans</name>
    <dbReference type="NCBI Taxonomy" id="2052935"/>
    <lineage>
        <taxon>Archaea</taxon>
        <taxon>Methanobacteriati</taxon>
        <taxon>Methanobacteriota</taxon>
        <taxon>Stenosarchaea group</taxon>
        <taxon>Methanomicrobia</taxon>
        <taxon>Methanosarcinales</taxon>
        <taxon>Methanosarcinaceae</taxon>
        <taxon>Methanolobus</taxon>
    </lineage>
</organism>
<dbReference type="InterPro" id="IPR001451">
    <property type="entry name" value="Hexapep"/>
</dbReference>
<gene>
    <name evidence="2" type="ORF">CUN85_03990</name>
</gene>
<evidence type="ECO:0000256" key="1">
    <source>
        <dbReference type="ARBA" id="ARBA00022679"/>
    </source>
</evidence>
<protein>
    <recommendedName>
        <fullName evidence="4">Maltose O-acetyltransferase</fullName>
    </recommendedName>
</protein>
<reference evidence="2 3" key="1">
    <citation type="submission" date="2017-11" db="EMBL/GenBank/DDBJ databases">
        <title>Isolation and Characterization of Methanogenic Archaea from Saline Meromictic Lake at Siberia.</title>
        <authorList>
            <person name="Shen Y."/>
            <person name="Huang H.-H."/>
            <person name="Lai M.-C."/>
            <person name="Chen S.-C."/>
        </authorList>
    </citation>
    <scope>NUCLEOTIDE SEQUENCE [LARGE SCALE GENOMIC DNA]</scope>
    <source>
        <strain evidence="2 3">SY-01</strain>
    </source>
</reference>
<dbReference type="OrthoDB" id="1475at2157"/>
<dbReference type="AlphaFoldDB" id="A0A4E0Q778"/>
<dbReference type="InterPro" id="IPR018357">
    <property type="entry name" value="Hexapep_transf_CS"/>
</dbReference>
<dbReference type="PANTHER" id="PTHR23416">
    <property type="entry name" value="SIALIC ACID SYNTHASE-RELATED"/>
    <property type="match status" value="1"/>
</dbReference>
<keyword evidence="3" id="KW-1185">Reference proteome</keyword>
<dbReference type="InterPro" id="IPR051159">
    <property type="entry name" value="Hexapeptide_acetyltransf"/>
</dbReference>
<dbReference type="CDD" id="cd04647">
    <property type="entry name" value="LbH_MAT_like"/>
    <property type="match status" value="1"/>
</dbReference>
<evidence type="ECO:0000313" key="3">
    <source>
        <dbReference type="Proteomes" id="UP000297295"/>
    </source>
</evidence>
<keyword evidence="1" id="KW-0808">Transferase</keyword>
<dbReference type="SUPFAM" id="SSF51161">
    <property type="entry name" value="Trimeric LpxA-like enzymes"/>
    <property type="match status" value="1"/>
</dbReference>
<dbReference type="Proteomes" id="UP000297295">
    <property type="component" value="Unassembled WGS sequence"/>
</dbReference>
<dbReference type="Gene3D" id="2.160.10.10">
    <property type="entry name" value="Hexapeptide repeat proteins"/>
    <property type="match status" value="1"/>
</dbReference>
<sequence length="179" mass="19709">MGSNKQHNYGHTFPDLILWIIYTHFVSKVPSYSKGDELRRILLKYLLYKMDKGATISSGCKIYYPQGISLGKNVIVAERILLDGKGIIDIDADSMIGFESILITSTYNSTRKDVLIRKQGKSKAPIRIGKNVWVGTRVTILPGVEIGDGAIIGANSVVIKDVTPNTVVGGVPARYIKDR</sequence>
<dbReference type="Pfam" id="PF00132">
    <property type="entry name" value="Hexapep"/>
    <property type="match status" value="1"/>
</dbReference>
<evidence type="ECO:0008006" key="4">
    <source>
        <dbReference type="Google" id="ProtNLM"/>
    </source>
</evidence>
<accession>A0A4E0Q778</accession>
<name>A0A4E0Q778_9EURY</name>
<dbReference type="GO" id="GO:0016740">
    <property type="term" value="F:transferase activity"/>
    <property type="evidence" value="ECO:0007669"/>
    <property type="project" value="UniProtKB-KW"/>
</dbReference>
<proteinExistence type="predicted"/>
<dbReference type="PROSITE" id="PS00101">
    <property type="entry name" value="HEXAPEP_TRANSFERASES"/>
    <property type="match status" value="1"/>
</dbReference>
<comment type="caution">
    <text evidence="2">The sequence shown here is derived from an EMBL/GenBank/DDBJ whole genome shotgun (WGS) entry which is preliminary data.</text>
</comment>
<evidence type="ECO:0000313" key="2">
    <source>
        <dbReference type="EMBL" id="TGC10653.1"/>
    </source>
</evidence>